<keyword evidence="2" id="KW-1185">Reference proteome</keyword>
<gene>
    <name evidence="3" type="primary">LOC113512455</name>
</gene>
<dbReference type="AlphaFoldDB" id="A0A6J1WEM4"/>
<proteinExistence type="predicted"/>
<evidence type="ECO:0000313" key="3">
    <source>
        <dbReference type="RefSeq" id="XP_026752152.2"/>
    </source>
</evidence>
<dbReference type="RefSeq" id="XP_026752152.2">
    <property type="nucleotide sequence ID" value="XM_026896351.3"/>
</dbReference>
<name>A0A6J1WEM4_GALME</name>
<feature type="chain" id="PRO_5046727858" evidence="1">
    <location>
        <begin position="27"/>
        <end position="345"/>
    </location>
</feature>
<sequence>MNAVDRSNQTFTWFLIICILLPFIASESVKKTETEKPMTTEKKNEITPEIKSRFFDYSGPFNQLNPNFNQGSGGNSGTNYLQSPQYYPGDVQNGGFQQYPNQENFRPTQNQGFNPQSTNGLNQWQIQPGVQVGGNNPNSFPNQQIGNIRPDMNNQIQSQNPNQGILPPVSIGLHTQVRPNGWDQQQYLNQPQPIKDPNFRENQYPNQIYQRPFNNPGHNFPTGNGQINQYPFGHQGQNFNQEVNQYPNAGHQQMPNQYPNPVSHGGNSGGTLDDIPPQYNGSQNAILGKPVHIPTNTFSPDQIYFEDSTESPSQRQCVQDCPATPEYQPEFTFYDKECAPGGRCN</sequence>
<dbReference type="Proteomes" id="UP001652740">
    <property type="component" value="Unplaced"/>
</dbReference>
<protein>
    <submittedName>
        <fullName evidence="3">Circumsporozoite protein-like isoform X2</fullName>
    </submittedName>
</protein>
<keyword evidence="1" id="KW-0732">Signal</keyword>
<feature type="signal peptide" evidence="1">
    <location>
        <begin position="1"/>
        <end position="26"/>
    </location>
</feature>
<accession>A0A6J1WEM4</accession>
<reference evidence="3" key="1">
    <citation type="submission" date="2025-08" db="UniProtKB">
        <authorList>
            <consortium name="RefSeq"/>
        </authorList>
    </citation>
    <scope>IDENTIFICATION</scope>
    <source>
        <tissue evidence="3">Whole larvae</tissue>
    </source>
</reference>
<dbReference type="GeneID" id="113512455"/>
<evidence type="ECO:0000313" key="2">
    <source>
        <dbReference type="Proteomes" id="UP001652740"/>
    </source>
</evidence>
<evidence type="ECO:0000256" key="1">
    <source>
        <dbReference type="SAM" id="SignalP"/>
    </source>
</evidence>
<organism evidence="2 3">
    <name type="scientific">Galleria mellonella</name>
    <name type="common">Greater wax moth</name>
    <dbReference type="NCBI Taxonomy" id="7137"/>
    <lineage>
        <taxon>Eukaryota</taxon>
        <taxon>Metazoa</taxon>
        <taxon>Ecdysozoa</taxon>
        <taxon>Arthropoda</taxon>
        <taxon>Hexapoda</taxon>
        <taxon>Insecta</taxon>
        <taxon>Pterygota</taxon>
        <taxon>Neoptera</taxon>
        <taxon>Endopterygota</taxon>
        <taxon>Lepidoptera</taxon>
        <taxon>Glossata</taxon>
        <taxon>Ditrysia</taxon>
        <taxon>Pyraloidea</taxon>
        <taxon>Pyralidae</taxon>
        <taxon>Galleriinae</taxon>
        <taxon>Galleria</taxon>
    </lineage>
</organism>